<dbReference type="AlphaFoldDB" id="A0AA37W9P2"/>
<feature type="chain" id="PRO_5041354681" description="Transporter substrate-binding domain-containing protein" evidence="1">
    <location>
        <begin position="20"/>
        <end position="280"/>
    </location>
</feature>
<feature type="signal peptide" evidence="1">
    <location>
        <begin position="1"/>
        <end position="19"/>
    </location>
</feature>
<evidence type="ECO:0000256" key="1">
    <source>
        <dbReference type="SAM" id="SignalP"/>
    </source>
</evidence>
<protein>
    <recommendedName>
        <fullName evidence="4">Transporter substrate-binding domain-containing protein</fullName>
    </recommendedName>
</protein>
<dbReference type="SUPFAM" id="SSF53850">
    <property type="entry name" value="Periplasmic binding protein-like II"/>
    <property type="match status" value="1"/>
</dbReference>
<dbReference type="RefSeq" id="WP_284384091.1">
    <property type="nucleotide sequence ID" value="NZ_BSNM01000027.1"/>
</dbReference>
<reference evidence="2" key="1">
    <citation type="journal article" date="2014" name="Int. J. Syst. Evol. Microbiol.">
        <title>Complete genome sequence of Corynebacterium casei LMG S-19264T (=DSM 44701T), isolated from a smear-ripened cheese.</title>
        <authorList>
            <consortium name="US DOE Joint Genome Institute (JGI-PGF)"/>
            <person name="Walter F."/>
            <person name="Albersmeier A."/>
            <person name="Kalinowski J."/>
            <person name="Ruckert C."/>
        </authorList>
    </citation>
    <scope>NUCLEOTIDE SEQUENCE</scope>
    <source>
        <strain evidence="2">NBRC 110071</strain>
    </source>
</reference>
<keyword evidence="3" id="KW-1185">Reference proteome</keyword>
<reference evidence="2" key="2">
    <citation type="submission" date="2023-01" db="EMBL/GenBank/DDBJ databases">
        <title>Draft genome sequence of Litoribrevibacter albus strain NBRC 110071.</title>
        <authorList>
            <person name="Sun Q."/>
            <person name="Mori K."/>
        </authorList>
    </citation>
    <scope>NUCLEOTIDE SEQUENCE</scope>
    <source>
        <strain evidence="2">NBRC 110071</strain>
    </source>
</reference>
<name>A0AA37W9P2_9GAMM</name>
<organism evidence="2 3">
    <name type="scientific">Litoribrevibacter albus</name>
    <dbReference type="NCBI Taxonomy" id="1473156"/>
    <lineage>
        <taxon>Bacteria</taxon>
        <taxon>Pseudomonadati</taxon>
        <taxon>Pseudomonadota</taxon>
        <taxon>Gammaproteobacteria</taxon>
        <taxon>Oceanospirillales</taxon>
        <taxon>Oceanospirillaceae</taxon>
        <taxon>Litoribrevibacter</taxon>
    </lineage>
</organism>
<gene>
    <name evidence="2" type="ORF">GCM10007876_40790</name>
</gene>
<evidence type="ECO:0000313" key="3">
    <source>
        <dbReference type="Proteomes" id="UP001161389"/>
    </source>
</evidence>
<proteinExistence type="predicted"/>
<sequence length="280" mass="33026">MYLRFFFVLMFVLSTVAPAKEVVIPRTSHYDARDNFYPVELLQFVLKKAGYDFTLKVSEDIYSQSRIVERIKTNKLDVFWMGTSASYEEELHAIPYPIYRGLTGYRIFIIHRDNQVDFNEVNYLEDLQSFKGLQGVGWSDIEILEFSGLKQDQALYDNLFEMINLGRGDYFSRSLPEIFFELAYRQTWLKNLTAEKKLLLVYPFALFFFTNKGNTELSSAIEQGFQLAYEDGSFLSFFYQHPDIISAIERANIDQRHRIEIPNPALTQKTRNIPKRYWHE</sequence>
<dbReference type="Proteomes" id="UP001161389">
    <property type="component" value="Unassembled WGS sequence"/>
</dbReference>
<evidence type="ECO:0000313" key="2">
    <source>
        <dbReference type="EMBL" id="GLQ33599.1"/>
    </source>
</evidence>
<keyword evidence="1" id="KW-0732">Signal</keyword>
<evidence type="ECO:0008006" key="4">
    <source>
        <dbReference type="Google" id="ProtNLM"/>
    </source>
</evidence>
<comment type="caution">
    <text evidence="2">The sequence shown here is derived from an EMBL/GenBank/DDBJ whole genome shotgun (WGS) entry which is preliminary data.</text>
</comment>
<dbReference type="EMBL" id="BSNM01000027">
    <property type="protein sequence ID" value="GLQ33599.1"/>
    <property type="molecule type" value="Genomic_DNA"/>
</dbReference>
<accession>A0AA37W9P2</accession>